<gene>
    <name evidence="2" type="ORF">OTU49_009498</name>
</gene>
<comment type="caution">
    <text evidence="2">The sequence shown here is derived from an EMBL/GenBank/DDBJ whole genome shotgun (WGS) entry which is preliminary data.</text>
</comment>
<name>A0AAW0WJH5_CHEQU</name>
<dbReference type="Proteomes" id="UP001445076">
    <property type="component" value="Unassembled WGS sequence"/>
</dbReference>
<feature type="compositionally biased region" description="Basic and acidic residues" evidence="1">
    <location>
        <begin position="290"/>
        <end position="300"/>
    </location>
</feature>
<evidence type="ECO:0000256" key="1">
    <source>
        <dbReference type="SAM" id="MobiDB-lite"/>
    </source>
</evidence>
<keyword evidence="3" id="KW-1185">Reference proteome</keyword>
<proteinExistence type="predicted"/>
<protein>
    <submittedName>
        <fullName evidence="2">Uncharacterized protein</fullName>
    </submittedName>
</protein>
<feature type="compositionally biased region" description="Low complexity" evidence="1">
    <location>
        <begin position="822"/>
        <end position="832"/>
    </location>
</feature>
<feature type="non-terminal residue" evidence="2">
    <location>
        <position position="1"/>
    </location>
</feature>
<reference evidence="2 3" key="1">
    <citation type="journal article" date="2024" name="BMC Genomics">
        <title>Genome assembly of redclaw crayfish (Cherax quadricarinatus) provides insights into its immune adaptation and hypoxia tolerance.</title>
        <authorList>
            <person name="Liu Z."/>
            <person name="Zheng J."/>
            <person name="Li H."/>
            <person name="Fang K."/>
            <person name="Wang S."/>
            <person name="He J."/>
            <person name="Zhou D."/>
            <person name="Weng S."/>
            <person name="Chi M."/>
            <person name="Gu Z."/>
            <person name="He J."/>
            <person name="Li F."/>
            <person name="Wang M."/>
        </authorList>
    </citation>
    <scope>NUCLEOTIDE SEQUENCE [LARGE SCALE GENOMIC DNA]</scope>
    <source>
        <strain evidence="2">ZL_2023a</strain>
    </source>
</reference>
<dbReference type="AlphaFoldDB" id="A0AAW0WJH5"/>
<feature type="region of interest" description="Disordered" evidence="1">
    <location>
        <begin position="263"/>
        <end position="320"/>
    </location>
</feature>
<feature type="region of interest" description="Disordered" evidence="1">
    <location>
        <begin position="437"/>
        <end position="467"/>
    </location>
</feature>
<accession>A0AAW0WJH5</accession>
<feature type="compositionally biased region" description="Basic and acidic residues" evidence="1">
    <location>
        <begin position="453"/>
        <end position="467"/>
    </location>
</feature>
<feature type="compositionally biased region" description="Low complexity" evidence="1">
    <location>
        <begin position="558"/>
        <end position="569"/>
    </location>
</feature>
<feature type="region of interest" description="Disordered" evidence="1">
    <location>
        <begin position="627"/>
        <end position="678"/>
    </location>
</feature>
<feature type="region of interest" description="Disordered" evidence="1">
    <location>
        <begin position="546"/>
        <end position="569"/>
    </location>
</feature>
<feature type="region of interest" description="Disordered" evidence="1">
    <location>
        <begin position="797"/>
        <end position="840"/>
    </location>
</feature>
<feature type="region of interest" description="Disordered" evidence="1">
    <location>
        <begin position="1"/>
        <end position="26"/>
    </location>
</feature>
<feature type="compositionally biased region" description="Basic and acidic residues" evidence="1">
    <location>
        <begin position="649"/>
        <end position="660"/>
    </location>
</feature>
<feature type="compositionally biased region" description="Pro residues" evidence="1">
    <location>
        <begin position="1"/>
        <end position="11"/>
    </location>
</feature>
<sequence length="840" mass="93169">DAMAPQDPPPADQQITIETSRKQELKREQRLQRAQRLKNLFTLAHLQHEEYRRQHEGKLKQIPPGTDPDLLELLKHLCPPFEELILDNQMKLLNRQVVRCEYYLLEPGSKVIYSEHPGQDIFQVVLERPANMKPYINHVRSNPGPPYKSIFSPGVPYALNVKAPQHLVEKCSLPLATLDVRGIAKKRSLLKLVEERNKGVTLSLLNDLQVNESPPGKSVTSSSVVLNCQHGKPLADKSAGGDCASGNCLSCDACDPFFIKKRKRKRKRKNKNGQLSTLKQPEFSGGREFSNNRESKDLKGKNKSTKNVVLPPITPPPPKSPPLLIDLTGFSPKSPPVLINLSDLSSLDSPFLLATTSKETPMATTSKASSENRTHLENLNDIEKGSNQITEFQTQTSTLKRGFPFRKSECNASKKARLNIESTSSFSLQDISSCSEAKEFSPFRTPAKASLKRQKENDSATKEKANEEVNRTEHQIVNSELREDNQYNSNTPIQQEHVEELSKCMPDDNEVIHQLKNPKSRSVIAELTQKEEVNFRNTPVSQAIETSVRYDPGGQNISPSDSPRSSSASTEILEAAGKECLEEIVSKLMCYFGRASSEISELLKKNSFNLLTTIQELQELDSFGEVQEPHSDAEMQEPPSQAQVQGPHSDAEVQEAHSDAEMQEPTSRAKSQEPHLEAGAQGPCLEVEAQDPHSDAGAQELLSETKRRIEKVTATGADNSETKRKWICSQNSRLSEEFNSASEANIIEPPNLSYQVSTVYISSADIDSVCSVFTPLCTSTQREEDDVIQKLLKDTNNTLTTPVSGGTEEPVVNYSTGQEIPSCSLDSDSSASIELLQPRG</sequence>
<feature type="non-terminal residue" evidence="2">
    <location>
        <position position="840"/>
    </location>
</feature>
<evidence type="ECO:0000313" key="2">
    <source>
        <dbReference type="EMBL" id="KAK8727878.1"/>
    </source>
</evidence>
<dbReference type="EMBL" id="JARKIK010000074">
    <property type="protein sequence ID" value="KAK8727878.1"/>
    <property type="molecule type" value="Genomic_DNA"/>
</dbReference>
<organism evidence="2 3">
    <name type="scientific">Cherax quadricarinatus</name>
    <name type="common">Australian red claw crayfish</name>
    <dbReference type="NCBI Taxonomy" id="27406"/>
    <lineage>
        <taxon>Eukaryota</taxon>
        <taxon>Metazoa</taxon>
        <taxon>Ecdysozoa</taxon>
        <taxon>Arthropoda</taxon>
        <taxon>Crustacea</taxon>
        <taxon>Multicrustacea</taxon>
        <taxon>Malacostraca</taxon>
        <taxon>Eumalacostraca</taxon>
        <taxon>Eucarida</taxon>
        <taxon>Decapoda</taxon>
        <taxon>Pleocyemata</taxon>
        <taxon>Astacidea</taxon>
        <taxon>Parastacoidea</taxon>
        <taxon>Parastacidae</taxon>
        <taxon>Cherax</taxon>
    </lineage>
</organism>
<evidence type="ECO:0000313" key="3">
    <source>
        <dbReference type="Proteomes" id="UP001445076"/>
    </source>
</evidence>